<dbReference type="EMBL" id="CAHIKZ030005480">
    <property type="protein sequence ID" value="CAE1326538.1"/>
    <property type="molecule type" value="Genomic_DNA"/>
</dbReference>
<feature type="compositionally biased region" description="Basic and acidic residues" evidence="9">
    <location>
        <begin position="253"/>
        <end position="271"/>
    </location>
</feature>
<evidence type="ECO:0000256" key="4">
    <source>
        <dbReference type="ARBA" id="ARBA00022737"/>
    </source>
</evidence>
<feature type="region of interest" description="Disordered" evidence="9">
    <location>
        <begin position="143"/>
        <end position="178"/>
    </location>
</feature>
<keyword evidence="11" id="KW-1185">Reference proteome</keyword>
<proteinExistence type="predicted"/>
<dbReference type="InterPro" id="IPR038753">
    <property type="entry name" value="NFKBIL1"/>
</dbReference>
<evidence type="ECO:0000256" key="6">
    <source>
        <dbReference type="ARBA" id="ARBA00023242"/>
    </source>
</evidence>
<keyword evidence="6" id="KW-0539">Nucleus</keyword>
<feature type="compositionally biased region" description="Low complexity" evidence="9">
    <location>
        <begin position="145"/>
        <end position="156"/>
    </location>
</feature>
<dbReference type="PANTHER" id="PTHR15263:SF1">
    <property type="entry name" value="NF-KAPPA-B INHIBITOR-LIKE PROTEIN 1"/>
    <property type="match status" value="1"/>
</dbReference>
<dbReference type="AlphaFoldDB" id="A0A812EIH6"/>
<dbReference type="Gene3D" id="1.25.40.20">
    <property type="entry name" value="Ankyrin repeat-containing domain"/>
    <property type="match status" value="1"/>
</dbReference>
<dbReference type="PANTHER" id="PTHR15263">
    <property type="entry name" value="I-KAPPA-B-LIKE PROTEIN IKBL"/>
    <property type="match status" value="1"/>
</dbReference>
<comment type="caution">
    <text evidence="10">The sequence shown here is derived from an EMBL/GenBank/DDBJ whole genome shotgun (WGS) entry which is preliminary data.</text>
</comment>
<dbReference type="GO" id="GO:0005634">
    <property type="term" value="C:nucleus"/>
    <property type="evidence" value="ECO:0007669"/>
    <property type="project" value="UniProtKB-SubCell"/>
</dbReference>
<sequence>MNPGRGKLKKKLDKIVKYICQNRPERVREYSKKNKLEKFLKEVIGDDGKNLLHICCGYANSGSLFRYLIKHGVDPIARDFHGNLPVHCALQQAINSDDPVRGWSVYTELIKPLSDAYPHTLKESNNNGSAVADLITRFLHKEDFSTTSESSSQSSDYSEEEEEEEEEEDYEEGDSAKWNEKLAEEVCDEYSRYWGRYEQDFADTSSHPETYDQWADRIWSERKRKRDSSVFARWRESIQRNWLFGRKMSEPRHRKNFDNRSSRAKDAKYSEHWTGNTGRSYPHHHQQHHQSSSETSASTSPTVKRHSPKLADFLLSNKKYDALLKNNKETPLAFSNIPWPRDGSGAVITAEALEKMNIGENKMLLRKLQRRWHPDKFTQHFGDRLLKSDRDRILDQVNDIAKAFNSMARKIQ</sequence>
<dbReference type="OrthoDB" id="412109at2759"/>
<evidence type="ECO:0000313" key="10">
    <source>
        <dbReference type="EMBL" id="CAE1326538.1"/>
    </source>
</evidence>
<name>A0A812EIH6_ACAPH</name>
<evidence type="ECO:0000313" key="11">
    <source>
        <dbReference type="Proteomes" id="UP000597762"/>
    </source>
</evidence>
<evidence type="ECO:0000256" key="7">
    <source>
        <dbReference type="ARBA" id="ARBA00030621"/>
    </source>
</evidence>
<gene>
    <name evidence="10" type="ORF">SPHA_76109</name>
</gene>
<dbReference type="SUPFAM" id="SSF48403">
    <property type="entry name" value="Ankyrin repeat"/>
    <property type="match status" value="1"/>
</dbReference>
<comment type="subcellular location">
    <subcellularLocation>
        <location evidence="1">Nucleus</location>
    </subcellularLocation>
</comment>
<keyword evidence="4" id="KW-0677">Repeat</keyword>
<evidence type="ECO:0000256" key="1">
    <source>
        <dbReference type="ARBA" id="ARBA00004123"/>
    </source>
</evidence>
<dbReference type="InterPro" id="IPR036770">
    <property type="entry name" value="Ankyrin_rpt-contain_sf"/>
</dbReference>
<feature type="region of interest" description="Disordered" evidence="9">
    <location>
        <begin position="253"/>
        <end position="308"/>
    </location>
</feature>
<protein>
    <recommendedName>
        <fullName evidence="2">NF-kappa-B inhibitor-like protein 1</fullName>
    </recommendedName>
    <alternativeName>
        <fullName evidence="7">Inhibitor of kappa B-like protein</fullName>
    </alternativeName>
    <alternativeName>
        <fullName evidence="8">Nuclear factor of kappa light polypeptide gene enhancer in B-cells inhibitor-like 1</fullName>
    </alternativeName>
</protein>
<keyword evidence="5" id="KW-0040">ANK repeat</keyword>
<feature type="compositionally biased region" description="Acidic residues" evidence="9">
    <location>
        <begin position="157"/>
        <end position="173"/>
    </location>
</feature>
<evidence type="ECO:0000256" key="8">
    <source>
        <dbReference type="ARBA" id="ARBA00030802"/>
    </source>
</evidence>
<accession>A0A812EIH6</accession>
<keyword evidence="3" id="KW-0597">Phosphoprotein</keyword>
<evidence type="ECO:0000256" key="3">
    <source>
        <dbReference type="ARBA" id="ARBA00022553"/>
    </source>
</evidence>
<evidence type="ECO:0000256" key="5">
    <source>
        <dbReference type="ARBA" id="ARBA00023043"/>
    </source>
</evidence>
<evidence type="ECO:0000256" key="2">
    <source>
        <dbReference type="ARBA" id="ARBA00014259"/>
    </source>
</evidence>
<evidence type="ECO:0000256" key="9">
    <source>
        <dbReference type="SAM" id="MobiDB-lite"/>
    </source>
</evidence>
<reference evidence="10" key="1">
    <citation type="submission" date="2021-01" db="EMBL/GenBank/DDBJ databases">
        <authorList>
            <person name="Li R."/>
            <person name="Bekaert M."/>
        </authorList>
    </citation>
    <scope>NUCLEOTIDE SEQUENCE</scope>
    <source>
        <strain evidence="10">Farmed</strain>
    </source>
</reference>
<organism evidence="10 11">
    <name type="scientific">Acanthosepion pharaonis</name>
    <name type="common">Pharaoh cuttlefish</name>
    <name type="synonym">Sepia pharaonis</name>
    <dbReference type="NCBI Taxonomy" id="158019"/>
    <lineage>
        <taxon>Eukaryota</taxon>
        <taxon>Metazoa</taxon>
        <taxon>Spiralia</taxon>
        <taxon>Lophotrochozoa</taxon>
        <taxon>Mollusca</taxon>
        <taxon>Cephalopoda</taxon>
        <taxon>Coleoidea</taxon>
        <taxon>Decapodiformes</taxon>
        <taxon>Sepiida</taxon>
        <taxon>Sepiina</taxon>
        <taxon>Sepiidae</taxon>
        <taxon>Acanthosepion</taxon>
    </lineage>
</organism>
<dbReference type="GO" id="GO:0043124">
    <property type="term" value="P:negative regulation of canonical NF-kappaB signal transduction"/>
    <property type="evidence" value="ECO:0007669"/>
    <property type="project" value="InterPro"/>
</dbReference>
<dbReference type="Proteomes" id="UP000597762">
    <property type="component" value="Unassembled WGS sequence"/>
</dbReference>